<accession>A0A430HBZ3</accession>
<reference evidence="3 4" key="1">
    <citation type="submission" date="2018-12" db="EMBL/GenBank/DDBJ databases">
        <authorList>
            <person name="Yang E."/>
        </authorList>
    </citation>
    <scope>NUCLEOTIDE SEQUENCE [LARGE SCALE GENOMIC DNA]</scope>
    <source>
        <strain evidence="3 4">SOD</strain>
    </source>
</reference>
<feature type="domain" description="Chemotaxis methyl-accepting receptor HlyB-like 4HB MCP" evidence="2">
    <location>
        <begin position="4"/>
        <end position="172"/>
    </location>
</feature>
<keyword evidence="1" id="KW-0812">Transmembrane</keyword>
<evidence type="ECO:0000313" key="3">
    <source>
        <dbReference type="EMBL" id="RSZ55048.1"/>
    </source>
</evidence>
<comment type="caution">
    <text evidence="3">The sequence shown here is derived from an EMBL/GenBank/DDBJ whole genome shotgun (WGS) entry which is preliminary data.</text>
</comment>
<feature type="transmembrane region" description="Helical" evidence="1">
    <location>
        <begin position="190"/>
        <end position="209"/>
    </location>
</feature>
<dbReference type="Proteomes" id="UP000278085">
    <property type="component" value="Unassembled WGS sequence"/>
</dbReference>
<sequence>MFPNVRIGSRLAIAFAIVLVLSIVSTAYAIIAARDNARATELMMAQPLSKERLVSDWYVMVFAAVGRTALIARSSDEALSTTFAGTISEGVKRSTGLIKQIEPLLTSDEEKAMMKSIQSLRATFQVAKEQVMASKKAGDPAVTEQLFNSTFTPAAAAYERGIQDMLAMQRKAIDDTALAIDKANTRTIKLLLVLGTLAVLTGAVCAVLITRSITVPLK</sequence>
<dbReference type="InterPro" id="IPR047347">
    <property type="entry name" value="YvaQ-like_sensor"/>
</dbReference>
<dbReference type="InterPro" id="IPR024478">
    <property type="entry name" value="HlyB_4HB_MCP"/>
</dbReference>
<evidence type="ECO:0000256" key="1">
    <source>
        <dbReference type="SAM" id="Phobius"/>
    </source>
</evidence>
<keyword evidence="1" id="KW-0472">Membrane</keyword>
<evidence type="ECO:0000313" key="4">
    <source>
        <dbReference type="Proteomes" id="UP000278085"/>
    </source>
</evidence>
<organism evidence="3 4">
    <name type="scientific">Massilia atriviolacea</name>
    <dbReference type="NCBI Taxonomy" id="2495579"/>
    <lineage>
        <taxon>Bacteria</taxon>
        <taxon>Pseudomonadati</taxon>
        <taxon>Pseudomonadota</taxon>
        <taxon>Betaproteobacteria</taxon>
        <taxon>Burkholderiales</taxon>
        <taxon>Oxalobacteraceae</taxon>
        <taxon>Telluria group</taxon>
        <taxon>Massilia</taxon>
    </lineage>
</organism>
<dbReference type="Pfam" id="PF12729">
    <property type="entry name" value="4HB_MCP_1"/>
    <property type="match status" value="1"/>
</dbReference>
<keyword evidence="1" id="KW-1133">Transmembrane helix</keyword>
<dbReference type="CDD" id="cd19411">
    <property type="entry name" value="MCP2201-like_sensor"/>
    <property type="match status" value="1"/>
</dbReference>
<keyword evidence="4" id="KW-1185">Reference proteome</keyword>
<dbReference type="AlphaFoldDB" id="A0A430HBZ3"/>
<dbReference type="EMBL" id="RXLQ01000061">
    <property type="protein sequence ID" value="RSZ55048.1"/>
    <property type="molecule type" value="Genomic_DNA"/>
</dbReference>
<proteinExistence type="predicted"/>
<name>A0A430HBZ3_9BURK</name>
<evidence type="ECO:0000259" key="2">
    <source>
        <dbReference type="Pfam" id="PF12729"/>
    </source>
</evidence>
<feature type="non-terminal residue" evidence="3">
    <location>
        <position position="218"/>
    </location>
</feature>
<gene>
    <name evidence="3" type="ORF">EJB06_31535</name>
</gene>
<dbReference type="RefSeq" id="WP_198420960.1">
    <property type="nucleotide sequence ID" value="NZ_RXLQ01000061.1"/>
</dbReference>
<protein>
    <recommendedName>
        <fullName evidence="2">Chemotaxis methyl-accepting receptor HlyB-like 4HB MCP domain-containing protein</fullName>
    </recommendedName>
</protein>